<dbReference type="InterPro" id="IPR019670">
    <property type="entry name" value="DUF2523"/>
</dbReference>
<sequence length="94" mass="9770">MEGIAAWIARISWPIVTRVLSAMGVGTVTYVGANTALQQGLQAAKTAFAGLAGDVAQLLAMAGFFDFMSITSGGIMSGLAWMVLKRFAIQSGTQ</sequence>
<evidence type="ECO:0000256" key="1">
    <source>
        <dbReference type="SAM" id="Phobius"/>
    </source>
</evidence>
<name>A0A250DJ76_9BURK</name>
<evidence type="ECO:0000313" key="2">
    <source>
        <dbReference type="EMBL" id="ATA54427.1"/>
    </source>
</evidence>
<dbReference type="EMBL" id="CP023284">
    <property type="protein sequence ID" value="ATA54427.1"/>
    <property type="molecule type" value="Genomic_DNA"/>
</dbReference>
<proteinExistence type="predicted"/>
<protein>
    <recommendedName>
        <fullName evidence="5">DUF2523 domain-containing protein</fullName>
    </recommendedName>
</protein>
<dbReference type="KEGG" id="vbo:CKY39_19575"/>
<dbReference type="EMBL" id="CP023284">
    <property type="protein sequence ID" value="ATA55164.1"/>
    <property type="molecule type" value="Genomic_DNA"/>
</dbReference>
<keyword evidence="1" id="KW-0812">Transmembrane</keyword>
<dbReference type="Pfam" id="PF10734">
    <property type="entry name" value="DUF2523"/>
    <property type="match status" value="1"/>
</dbReference>
<reference evidence="2 4" key="1">
    <citation type="submission" date="2017-09" db="EMBL/GenBank/DDBJ databases">
        <title>The diverse metabolic capabilities of V. boronicumulans make it an excellent choice for continued studies on novel biodegradation.</title>
        <authorList>
            <person name="Sun S."/>
        </authorList>
    </citation>
    <scope>NUCLEOTIDE SEQUENCE [LARGE SCALE GENOMIC DNA]</scope>
    <source>
        <strain evidence="2 4">J1</strain>
    </source>
</reference>
<dbReference type="KEGG" id="vbo:CKY39_15275"/>
<evidence type="ECO:0000313" key="4">
    <source>
        <dbReference type="Proteomes" id="UP000217154"/>
    </source>
</evidence>
<dbReference type="AlphaFoldDB" id="A0A250DJ76"/>
<evidence type="ECO:0008006" key="5">
    <source>
        <dbReference type="Google" id="ProtNLM"/>
    </source>
</evidence>
<dbReference type="Proteomes" id="UP000217154">
    <property type="component" value="Chromosome"/>
</dbReference>
<keyword evidence="1" id="KW-1133">Transmembrane helix</keyword>
<evidence type="ECO:0000313" key="3">
    <source>
        <dbReference type="EMBL" id="ATA55164.1"/>
    </source>
</evidence>
<organism evidence="2 4">
    <name type="scientific">Variovorax boronicumulans</name>
    <dbReference type="NCBI Taxonomy" id="436515"/>
    <lineage>
        <taxon>Bacteria</taxon>
        <taxon>Pseudomonadati</taxon>
        <taxon>Pseudomonadota</taxon>
        <taxon>Betaproteobacteria</taxon>
        <taxon>Burkholderiales</taxon>
        <taxon>Comamonadaceae</taxon>
        <taxon>Variovorax</taxon>
    </lineage>
</organism>
<dbReference type="RefSeq" id="WP_095745041.1">
    <property type="nucleotide sequence ID" value="NZ_CP023284.1"/>
</dbReference>
<accession>A0A250DJ76</accession>
<keyword evidence="1" id="KW-0472">Membrane</keyword>
<gene>
    <name evidence="2" type="ORF">CKY39_15275</name>
    <name evidence="3" type="ORF">CKY39_19575</name>
</gene>
<feature type="transmembrane region" description="Helical" evidence="1">
    <location>
        <begin position="58"/>
        <end position="84"/>
    </location>
</feature>